<feature type="compositionally biased region" description="Polar residues" evidence="1">
    <location>
        <begin position="8"/>
        <end position="17"/>
    </location>
</feature>
<evidence type="ECO:0000313" key="3">
    <source>
        <dbReference type="Proteomes" id="UP001321475"/>
    </source>
</evidence>
<feature type="region of interest" description="Disordered" evidence="1">
    <location>
        <begin position="1"/>
        <end position="47"/>
    </location>
</feature>
<evidence type="ECO:0000313" key="2">
    <source>
        <dbReference type="EMBL" id="BDZ43898.1"/>
    </source>
</evidence>
<dbReference type="InterPro" id="IPR011606">
    <property type="entry name" value="Brnchd-chn_aa_trnsp_permease"/>
</dbReference>
<proteinExistence type="predicted"/>
<organism evidence="2 3">
    <name type="scientific">Paraoerskovia sediminicola</name>
    <dbReference type="NCBI Taxonomy" id="1138587"/>
    <lineage>
        <taxon>Bacteria</taxon>
        <taxon>Bacillati</taxon>
        <taxon>Actinomycetota</taxon>
        <taxon>Actinomycetes</taxon>
        <taxon>Micrococcales</taxon>
        <taxon>Cellulomonadaceae</taxon>
        <taxon>Paraoerskovia</taxon>
    </lineage>
</organism>
<feature type="region of interest" description="Disordered" evidence="1">
    <location>
        <begin position="127"/>
        <end position="163"/>
    </location>
</feature>
<sequence length="163" mass="15741">MPGPVTVRRTTAASRSPATPVYPGPVQDDVGDLGSRPAAPGSGDVSDPALVLGATDVPGDQDAQVRAAVRQAISVSVATGLYGVSFGALSTVAGLSLAQTTVLSLLMFSGGSQFALVGVVGAGGAPCPRSSRPGSSASATPCTGSSSVRCSRCTGGAAPSPPT</sequence>
<feature type="compositionally biased region" description="Low complexity" evidence="1">
    <location>
        <begin position="127"/>
        <end position="139"/>
    </location>
</feature>
<evidence type="ECO:0000256" key="1">
    <source>
        <dbReference type="SAM" id="MobiDB-lite"/>
    </source>
</evidence>
<keyword evidence="3" id="KW-1185">Reference proteome</keyword>
<dbReference type="Pfam" id="PF03591">
    <property type="entry name" value="AzlC"/>
    <property type="match status" value="1"/>
</dbReference>
<accession>A0ABN6XKP0</accession>
<dbReference type="EMBL" id="AP027729">
    <property type="protein sequence ID" value="BDZ43898.1"/>
    <property type="molecule type" value="Genomic_DNA"/>
</dbReference>
<dbReference type="Proteomes" id="UP001321475">
    <property type="component" value="Chromosome"/>
</dbReference>
<name>A0ABN6XKP0_9CELL</name>
<feature type="compositionally biased region" description="Polar residues" evidence="1">
    <location>
        <begin position="140"/>
        <end position="149"/>
    </location>
</feature>
<evidence type="ECO:0008006" key="4">
    <source>
        <dbReference type="Google" id="ProtNLM"/>
    </source>
</evidence>
<protein>
    <recommendedName>
        <fullName evidence="4">AzlC protein</fullName>
    </recommendedName>
</protein>
<gene>
    <name evidence="2" type="ORF">GCM10025865_31970</name>
</gene>
<reference evidence="3" key="1">
    <citation type="journal article" date="2019" name="Int. J. Syst. Evol. Microbiol.">
        <title>The Global Catalogue of Microorganisms (GCM) 10K type strain sequencing project: providing services to taxonomists for standard genome sequencing and annotation.</title>
        <authorList>
            <consortium name="The Broad Institute Genomics Platform"/>
            <consortium name="The Broad Institute Genome Sequencing Center for Infectious Disease"/>
            <person name="Wu L."/>
            <person name="Ma J."/>
        </authorList>
    </citation>
    <scope>NUCLEOTIDE SEQUENCE [LARGE SCALE GENOMIC DNA]</scope>
    <source>
        <strain evidence="3">NBRC 108565</strain>
    </source>
</reference>